<evidence type="ECO:0000259" key="12">
    <source>
        <dbReference type="Pfam" id="PF00590"/>
    </source>
</evidence>
<evidence type="ECO:0000256" key="4">
    <source>
        <dbReference type="ARBA" id="ARBA00022603"/>
    </source>
</evidence>
<dbReference type="EC" id="2.1.1.107" evidence="2"/>
<evidence type="ECO:0000256" key="5">
    <source>
        <dbReference type="ARBA" id="ARBA00022679"/>
    </source>
</evidence>
<dbReference type="Gene3D" id="3.40.1010.10">
    <property type="entry name" value="Cobalt-precorrin-4 Transmethylase, Domain 1"/>
    <property type="match status" value="1"/>
</dbReference>
<dbReference type="NCBIfam" id="NF004790">
    <property type="entry name" value="PRK06136.1"/>
    <property type="match status" value="1"/>
</dbReference>
<evidence type="ECO:0000256" key="11">
    <source>
        <dbReference type="SAM" id="MobiDB-lite"/>
    </source>
</evidence>
<evidence type="ECO:0000256" key="3">
    <source>
        <dbReference type="ARBA" id="ARBA00022573"/>
    </source>
</evidence>
<dbReference type="InterPro" id="IPR014777">
    <property type="entry name" value="4pyrrole_Mease_sub1"/>
</dbReference>
<reference evidence="13 14" key="1">
    <citation type="submission" date="2019-04" db="EMBL/GenBank/DDBJ databases">
        <title>Azoarcus nasutitermitis sp. nov. isolated from termite nest.</title>
        <authorList>
            <person name="Lin S.-Y."/>
            <person name="Hameed A."/>
            <person name="Hsu Y.-H."/>
            <person name="Young C.-C."/>
        </authorList>
    </citation>
    <scope>NUCLEOTIDE SEQUENCE [LARGE SCALE GENOMIC DNA]</scope>
    <source>
        <strain evidence="13 14">CC-YHH838</strain>
    </source>
</reference>
<evidence type="ECO:0000256" key="7">
    <source>
        <dbReference type="ARBA" id="ARBA00023244"/>
    </source>
</evidence>
<dbReference type="GO" id="GO:0019354">
    <property type="term" value="P:siroheme biosynthetic process"/>
    <property type="evidence" value="ECO:0007669"/>
    <property type="project" value="UniProtKB-UniPathway"/>
</dbReference>
<dbReference type="InterPro" id="IPR006366">
    <property type="entry name" value="CobA/CysG_C"/>
</dbReference>
<keyword evidence="5 10" id="KW-0808">Transferase</keyword>
<evidence type="ECO:0000313" key="14">
    <source>
        <dbReference type="Proteomes" id="UP000308430"/>
    </source>
</evidence>
<keyword evidence="3" id="KW-0169">Cobalamin biosynthesis</keyword>
<name>A0A4S4B0H9_9RHOO</name>
<dbReference type="SUPFAM" id="SSF53790">
    <property type="entry name" value="Tetrapyrrole methylase"/>
    <property type="match status" value="1"/>
</dbReference>
<dbReference type="AlphaFoldDB" id="A0A4S4B0H9"/>
<dbReference type="GO" id="GO:0032259">
    <property type="term" value="P:methylation"/>
    <property type="evidence" value="ECO:0007669"/>
    <property type="project" value="UniProtKB-KW"/>
</dbReference>
<keyword evidence="7" id="KW-0627">Porphyrin biosynthesis</keyword>
<evidence type="ECO:0000256" key="8">
    <source>
        <dbReference type="ARBA" id="ARBA00025705"/>
    </source>
</evidence>
<dbReference type="Gene3D" id="3.30.950.10">
    <property type="entry name" value="Methyltransferase, Cobalt-precorrin-4 Transmethylase, Domain 2"/>
    <property type="match status" value="1"/>
</dbReference>
<comment type="similarity">
    <text evidence="1 10">Belongs to the precorrin methyltransferase family.</text>
</comment>
<evidence type="ECO:0000313" key="13">
    <source>
        <dbReference type="EMBL" id="THF65961.1"/>
    </source>
</evidence>
<proteinExistence type="inferred from homology"/>
<keyword evidence="14" id="KW-1185">Reference proteome</keyword>
<comment type="pathway">
    <text evidence="9">Cofactor biosynthesis; adenosylcobalamin biosynthesis; precorrin-2 from uroporphyrinogen III: step 1/1.</text>
</comment>
<dbReference type="PROSITE" id="PS00839">
    <property type="entry name" value="SUMT_1"/>
    <property type="match status" value="1"/>
</dbReference>
<evidence type="ECO:0000256" key="2">
    <source>
        <dbReference type="ARBA" id="ARBA00012162"/>
    </source>
</evidence>
<dbReference type="EMBL" id="SSOC01000003">
    <property type="protein sequence ID" value="THF65961.1"/>
    <property type="molecule type" value="Genomic_DNA"/>
</dbReference>
<evidence type="ECO:0000256" key="9">
    <source>
        <dbReference type="ARBA" id="ARBA00060548"/>
    </source>
</evidence>
<dbReference type="InterPro" id="IPR000878">
    <property type="entry name" value="4pyrrol_Mease"/>
</dbReference>
<protein>
    <recommendedName>
        <fullName evidence="2">uroporphyrinogen-III C-methyltransferase</fullName>
        <ecNumber evidence="2">2.1.1.107</ecNumber>
    </recommendedName>
</protein>
<accession>A0A4S4B0H9</accession>
<evidence type="ECO:0000256" key="1">
    <source>
        <dbReference type="ARBA" id="ARBA00005879"/>
    </source>
</evidence>
<feature type="domain" description="Tetrapyrrole methylase" evidence="12">
    <location>
        <begin position="61"/>
        <end position="270"/>
    </location>
</feature>
<dbReference type="PANTHER" id="PTHR45790">
    <property type="entry name" value="SIROHEME SYNTHASE-RELATED"/>
    <property type="match status" value="1"/>
</dbReference>
<dbReference type="InterPro" id="IPR003043">
    <property type="entry name" value="Uropor_MeTrfase_CS"/>
</dbReference>
<dbReference type="CDD" id="cd11642">
    <property type="entry name" value="SUMT"/>
    <property type="match status" value="1"/>
</dbReference>
<evidence type="ECO:0000256" key="6">
    <source>
        <dbReference type="ARBA" id="ARBA00022691"/>
    </source>
</evidence>
<dbReference type="InterPro" id="IPR035996">
    <property type="entry name" value="4pyrrol_Methylase_sf"/>
</dbReference>
<gene>
    <name evidence="13" type="primary">cobA</name>
    <name evidence="13" type="ORF">E6C76_08525</name>
</gene>
<sequence length="309" mass="32490">MLRYPYGIVRKQPGRQSASPAPHGFAARAYTPASEPPPPAHGGEHSEISGIEHSTTLPGRVSLVGAGPGDAELLTVRAARRIAEADALVYDHLVSDDILELVRPEAQRIYVGKEAGNHALPQEQINRLLVQLARQGLRVVRLKGGDPFIFGRGGEEMQELVEAGIHCEVVPGVTAAAGMAACTGIPLTHREHAQTLVLTTGHLKDGTVNLDWPALARPHQTVVIYMGLGALEIICAELTAHGLPADTPAAVVHAATTPRQQIVTAPLHALPASVRAAGLRTPSLIVIGPVVDLHHVLCTAVPAAMAFSA</sequence>
<dbReference type="OrthoDB" id="9815856at2"/>
<comment type="pathway">
    <text evidence="8">Porphyrin-containing compound metabolism; siroheme biosynthesis; precorrin-2 from uroporphyrinogen III: step 1/1.</text>
</comment>
<dbReference type="InterPro" id="IPR050161">
    <property type="entry name" value="Siro_Cobalamin_biosynth"/>
</dbReference>
<dbReference type="UniPathway" id="UPA00262">
    <property type="reaction ID" value="UER00211"/>
</dbReference>
<organism evidence="13 14">
    <name type="scientific">Pseudothauera nasutitermitis</name>
    <dbReference type="NCBI Taxonomy" id="2565930"/>
    <lineage>
        <taxon>Bacteria</taxon>
        <taxon>Pseudomonadati</taxon>
        <taxon>Pseudomonadota</taxon>
        <taxon>Betaproteobacteria</taxon>
        <taxon>Rhodocyclales</taxon>
        <taxon>Zoogloeaceae</taxon>
        <taxon>Pseudothauera</taxon>
    </lineage>
</organism>
<dbReference type="Proteomes" id="UP000308430">
    <property type="component" value="Unassembled WGS sequence"/>
</dbReference>
<dbReference type="GO" id="GO:0009236">
    <property type="term" value="P:cobalamin biosynthetic process"/>
    <property type="evidence" value="ECO:0007669"/>
    <property type="project" value="UniProtKB-KW"/>
</dbReference>
<dbReference type="FunFam" id="3.40.1010.10:FF:000001">
    <property type="entry name" value="Siroheme synthase"/>
    <property type="match status" value="1"/>
</dbReference>
<dbReference type="PANTHER" id="PTHR45790:SF1">
    <property type="entry name" value="SIROHEME SYNTHASE"/>
    <property type="match status" value="1"/>
</dbReference>
<dbReference type="GO" id="GO:0004851">
    <property type="term" value="F:uroporphyrin-III C-methyltransferase activity"/>
    <property type="evidence" value="ECO:0007669"/>
    <property type="project" value="UniProtKB-EC"/>
</dbReference>
<dbReference type="FunFam" id="3.30.950.10:FF:000001">
    <property type="entry name" value="Siroheme synthase"/>
    <property type="match status" value="1"/>
</dbReference>
<dbReference type="InterPro" id="IPR014776">
    <property type="entry name" value="4pyrrole_Mease_sub2"/>
</dbReference>
<keyword evidence="6" id="KW-0949">S-adenosyl-L-methionine</keyword>
<comment type="caution">
    <text evidence="13">The sequence shown here is derived from an EMBL/GenBank/DDBJ whole genome shotgun (WGS) entry which is preliminary data.</text>
</comment>
<evidence type="ECO:0000256" key="10">
    <source>
        <dbReference type="RuleBase" id="RU003960"/>
    </source>
</evidence>
<dbReference type="Pfam" id="PF00590">
    <property type="entry name" value="TP_methylase"/>
    <property type="match status" value="1"/>
</dbReference>
<feature type="region of interest" description="Disordered" evidence="11">
    <location>
        <begin position="12"/>
        <end position="50"/>
    </location>
</feature>
<dbReference type="NCBIfam" id="TIGR01469">
    <property type="entry name" value="cobA_cysG_Cterm"/>
    <property type="match status" value="1"/>
</dbReference>
<dbReference type="PROSITE" id="PS00840">
    <property type="entry name" value="SUMT_2"/>
    <property type="match status" value="1"/>
</dbReference>
<keyword evidence="4 10" id="KW-0489">Methyltransferase</keyword>